<keyword evidence="10" id="KW-1185">Reference proteome</keyword>
<dbReference type="AlphaFoldDB" id="A0A875S1C0"/>
<evidence type="ECO:0008006" key="11">
    <source>
        <dbReference type="Google" id="ProtNLM"/>
    </source>
</evidence>
<evidence type="ECO:0000256" key="2">
    <source>
        <dbReference type="ARBA" id="ARBA00007466"/>
    </source>
</evidence>
<feature type="region of interest" description="Disordered" evidence="8">
    <location>
        <begin position="727"/>
        <end position="747"/>
    </location>
</feature>
<evidence type="ECO:0000313" key="10">
    <source>
        <dbReference type="Proteomes" id="UP000662931"/>
    </source>
</evidence>
<feature type="coiled-coil region" evidence="7">
    <location>
        <begin position="685"/>
        <end position="727"/>
    </location>
</feature>
<name>A0A875S1C0_EENNA</name>
<keyword evidence="3" id="KW-0690">Ribosome biogenesis</keyword>
<organism evidence="9 10">
    <name type="scientific">Eeniella nana</name>
    <name type="common">Yeast</name>
    <name type="synonym">Brettanomyces nanus</name>
    <dbReference type="NCBI Taxonomy" id="13502"/>
    <lineage>
        <taxon>Eukaryota</taxon>
        <taxon>Fungi</taxon>
        <taxon>Dikarya</taxon>
        <taxon>Ascomycota</taxon>
        <taxon>Saccharomycotina</taxon>
        <taxon>Pichiomycetes</taxon>
        <taxon>Pichiales</taxon>
        <taxon>Pichiaceae</taxon>
        <taxon>Brettanomyces</taxon>
    </lineage>
</organism>
<feature type="compositionally biased region" description="Basic and acidic residues" evidence="8">
    <location>
        <begin position="26"/>
        <end position="38"/>
    </location>
</feature>
<dbReference type="GO" id="GO:0030692">
    <property type="term" value="C:Noc4p-Nop14p complex"/>
    <property type="evidence" value="ECO:0007669"/>
    <property type="project" value="TreeGrafter"/>
</dbReference>
<evidence type="ECO:0000256" key="7">
    <source>
        <dbReference type="SAM" id="Coils"/>
    </source>
</evidence>
<comment type="subcellular location">
    <subcellularLocation>
        <location evidence="1">Nucleus</location>
        <location evidence="1">Nucleolus</location>
    </subcellularLocation>
</comment>
<evidence type="ECO:0000256" key="3">
    <source>
        <dbReference type="ARBA" id="ARBA00022517"/>
    </source>
</evidence>
<evidence type="ECO:0000256" key="4">
    <source>
        <dbReference type="ARBA" id="ARBA00022552"/>
    </source>
</evidence>
<feature type="compositionally biased region" description="Basic and acidic residues" evidence="8">
    <location>
        <begin position="48"/>
        <end position="75"/>
    </location>
</feature>
<keyword evidence="7" id="KW-0175">Coiled coil</keyword>
<dbReference type="GO" id="GO:0032040">
    <property type="term" value="C:small-subunit processome"/>
    <property type="evidence" value="ECO:0007669"/>
    <property type="project" value="InterPro"/>
</dbReference>
<feature type="region of interest" description="Disordered" evidence="8">
    <location>
        <begin position="1"/>
        <end position="138"/>
    </location>
</feature>
<evidence type="ECO:0000256" key="1">
    <source>
        <dbReference type="ARBA" id="ARBA00004604"/>
    </source>
</evidence>
<accession>A0A875S1C0</accession>
<dbReference type="EMBL" id="CP064813">
    <property type="protein sequence ID" value="QPG74713.1"/>
    <property type="molecule type" value="Genomic_DNA"/>
</dbReference>
<dbReference type="Proteomes" id="UP000662931">
    <property type="component" value="Chromosome 2"/>
</dbReference>
<comment type="function">
    <text evidence="6">Involved in nucleolar processing of pre-18S ribosomal RNA. Has a role in the nuclear export of 40S pre-ribosomal subunit to the cytoplasm.</text>
</comment>
<feature type="compositionally biased region" description="Basic and acidic residues" evidence="8">
    <location>
        <begin position="1"/>
        <end position="11"/>
    </location>
</feature>
<evidence type="ECO:0000313" key="9">
    <source>
        <dbReference type="EMBL" id="QPG74713.1"/>
    </source>
</evidence>
<dbReference type="GO" id="GO:0030490">
    <property type="term" value="P:maturation of SSU-rRNA"/>
    <property type="evidence" value="ECO:0007669"/>
    <property type="project" value="TreeGrafter"/>
</dbReference>
<dbReference type="PANTHER" id="PTHR23183">
    <property type="entry name" value="NOP14"/>
    <property type="match status" value="1"/>
</dbReference>
<dbReference type="OrthoDB" id="441771at2759"/>
<dbReference type="KEGG" id="bnn:FOA43_002046"/>
<proteinExistence type="inferred from homology"/>
<dbReference type="GeneID" id="62195447"/>
<evidence type="ECO:0000256" key="8">
    <source>
        <dbReference type="SAM" id="MobiDB-lite"/>
    </source>
</evidence>
<evidence type="ECO:0000256" key="6">
    <source>
        <dbReference type="ARBA" id="ARBA00024695"/>
    </source>
</evidence>
<gene>
    <name evidence="9" type="ORF">FOA43_002046</name>
</gene>
<keyword evidence="5" id="KW-0539">Nucleus</keyword>
<feature type="coiled-coil region" evidence="7">
    <location>
        <begin position="218"/>
        <end position="263"/>
    </location>
</feature>
<dbReference type="PANTHER" id="PTHR23183:SF0">
    <property type="entry name" value="NUCLEOLAR PROTEIN 14"/>
    <property type="match status" value="1"/>
</dbReference>
<protein>
    <recommendedName>
        <fullName evidence="11">Nucleolar protein 14</fullName>
    </recommendedName>
</protein>
<comment type="similarity">
    <text evidence="2">Belongs to the NOP14 family.</text>
</comment>
<sequence>MSRGKREDARSKSRTVGKPGISKQIGQERRKVEYEARTARKNKSGGIIDKRFGESNKEMTNEEKMLERFTKERLAHASKYSLADDEDSDNDTLTHSGHSLSGKVQKDEGDEGEFFSKKREIDENETPPDQPARKKTKAEVMKEVIAKSKYYKHLRQEEHAKLQHQVSELDENFNDVMTDLKDTTKKATPTSKEEKTGIDIAYDKKVKQVQLSGRAAPADRTKTAEEIAQEKKENLERLENQRLRRMQGELENQEEHADDLDDEFWAGSDEDVANGLAVNAEDAPVSAEDLTDTTLGDSSATITIGGKVIRFGSTDTGLICPQKLDEFLGLVGDKSYEEVIPLIKQVFKKYQPKLREGNKEKIGVFIGVLIDYILKLEDDGCKEANKSQYIHLMEFSIKLIRDLSEKFPEKLLDHFRTHLQSAQDRIESRDHHKYPLRSDLVLYTMVGRSFSTSDMYHLIVTPALVLLGESLEFMKIDKHITDLFAGIYICDLLIQYERIAKRIVPEVINFLERVLLTLVQDPDKILHSEKLATCVKQPTRTKFTLSIETELPADLQTLSLSNWMDVSQSQCASLLLKTVSLLDQYVSLFIETSSFIEISTPFVVLLRHMVVYHASTPLIPSLLKKIENIRRIASNEREPLQLQSHRPLSIPTYAPKFEENYNPDRKFYDPDRTRQEVGKLQHQIKEEKKQNMRELRRQTEFEARAHINEKKEEYKKYHEKMAKIVNSIQTQEGTAKNEYEREKRRRK</sequence>
<feature type="compositionally biased region" description="Basic and acidic residues" evidence="8">
    <location>
        <begin position="735"/>
        <end position="747"/>
    </location>
</feature>
<dbReference type="RefSeq" id="XP_038778278.1">
    <property type="nucleotide sequence ID" value="XM_038922350.1"/>
</dbReference>
<dbReference type="Pfam" id="PF04147">
    <property type="entry name" value="Nop14"/>
    <property type="match status" value="2"/>
</dbReference>
<keyword evidence="4" id="KW-0698">rRNA processing</keyword>
<reference evidence="9" key="1">
    <citation type="submission" date="2020-10" db="EMBL/GenBank/DDBJ databases">
        <authorList>
            <person name="Roach M.J.R."/>
        </authorList>
    </citation>
    <scope>NUCLEOTIDE SEQUENCE</scope>
    <source>
        <strain evidence="9">CBS 1945</strain>
    </source>
</reference>
<evidence type="ECO:0000256" key="5">
    <source>
        <dbReference type="ARBA" id="ARBA00023242"/>
    </source>
</evidence>
<dbReference type="InterPro" id="IPR007276">
    <property type="entry name" value="Nop14"/>
</dbReference>